<evidence type="ECO:0000259" key="5">
    <source>
        <dbReference type="Pfam" id="PF13657"/>
    </source>
</evidence>
<dbReference type="RefSeq" id="WP_170200867.1">
    <property type="nucleotide sequence ID" value="NZ_BAAAEW010000016.1"/>
</dbReference>
<feature type="domain" description="HipA-like C-terminal" evidence="4">
    <location>
        <begin position="147"/>
        <end position="397"/>
    </location>
</feature>
<dbReference type="InterPro" id="IPR052028">
    <property type="entry name" value="HipA_Ser/Thr_kinase"/>
</dbReference>
<sequence length="449" mass="50093">MRTLNVFIAKNQVGVLGEGDGIWRFTYDPQWVSLERSFDISPALPRARLEHLDGGSMRPVQWYFDNLLPEEQLRVDIAKEANIRDSQDAFALLEYLGAESTGSLTLLPPGQDLLDTAEYIELTDEELSGRIANLPRVTLTKGAPKRMSVAGAQHKLLVSMLGDKVFEPVGATPSTYILKPDHPQAQTYPASAFNEFTTMRMARAARLSIPHVALRYVPQPVYFIQRFDRRTERVGNARRAAGMPPVVHRLHVIDACQLLNKDRLFKHAGANLDALVAIIAKCTNKLATALALFRWLVFNIVVANDDSHLKNLSFFVDHEGVRMAPHYDLLCTGAYHTRALADEAGRWSDVKMTYALPGALTFREVTLASVVEAGQILGLPTKVAQDIVNDVATRVEREFAVIKKEHEDFASECPPARAAHYALEGRLLRVIEHITLKDMLSRLKTQPPA</sequence>
<dbReference type="InterPro" id="IPR017508">
    <property type="entry name" value="HipA_N1"/>
</dbReference>
<organism evidence="6 7">
    <name type="scientific">Ideonella azotifigens</name>
    <dbReference type="NCBI Taxonomy" id="513160"/>
    <lineage>
        <taxon>Bacteria</taxon>
        <taxon>Pseudomonadati</taxon>
        <taxon>Pseudomonadota</taxon>
        <taxon>Betaproteobacteria</taxon>
        <taxon>Burkholderiales</taxon>
        <taxon>Sphaerotilaceae</taxon>
        <taxon>Ideonella</taxon>
    </lineage>
</organism>
<proteinExistence type="inferred from homology"/>
<dbReference type="EMBL" id="BAAAEW010000016">
    <property type="protein sequence ID" value="GAA0752886.1"/>
    <property type="molecule type" value="Genomic_DNA"/>
</dbReference>
<reference evidence="6 7" key="1">
    <citation type="journal article" date="2019" name="Int. J. Syst. Evol. Microbiol.">
        <title>The Global Catalogue of Microorganisms (GCM) 10K type strain sequencing project: providing services to taxonomists for standard genome sequencing and annotation.</title>
        <authorList>
            <consortium name="The Broad Institute Genomics Platform"/>
            <consortium name="The Broad Institute Genome Sequencing Center for Infectious Disease"/>
            <person name="Wu L."/>
            <person name="Ma J."/>
        </authorList>
    </citation>
    <scope>NUCLEOTIDE SEQUENCE [LARGE SCALE GENOMIC DNA]</scope>
    <source>
        <strain evidence="6 7">JCM 15503</strain>
    </source>
</reference>
<comment type="caution">
    <text evidence="6">The sequence shown here is derived from an EMBL/GenBank/DDBJ whole genome shotgun (WGS) entry which is preliminary data.</text>
</comment>
<evidence type="ECO:0000313" key="7">
    <source>
        <dbReference type="Proteomes" id="UP001500279"/>
    </source>
</evidence>
<keyword evidence="3" id="KW-0418">Kinase</keyword>
<dbReference type="Pfam" id="PF13657">
    <property type="entry name" value="Couple_hipA"/>
    <property type="match status" value="1"/>
</dbReference>
<feature type="domain" description="HipA N-terminal subdomain 1" evidence="5">
    <location>
        <begin position="4"/>
        <end position="106"/>
    </location>
</feature>
<evidence type="ECO:0000256" key="3">
    <source>
        <dbReference type="ARBA" id="ARBA00022777"/>
    </source>
</evidence>
<evidence type="ECO:0000256" key="1">
    <source>
        <dbReference type="ARBA" id="ARBA00010164"/>
    </source>
</evidence>
<dbReference type="Gene3D" id="1.10.1070.20">
    <property type="match status" value="1"/>
</dbReference>
<keyword evidence="2" id="KW-0808">Transferase</keyword>
<dbReference type="NCBIfam" id="TIGR03071">
    <property type="entry name" value="couple_hipA"/>
    <property type="match status" value="1"/>
</dbReference>
<evidence type="ECO:0000313" key="6">
    <source>
        <dbReference type="EMBL" id="GAA0752886.1"/>
    </source>
</evidence>
<protein>
    <submittedName>
        <fullName evidence="6">Type II toxin-antitoxin system HipA family toxin</fullName>
    </submittedName>
</protein>
<dbReference type="PANTHER" id="PTHR37419">
    <property type="entry name" value="SERINE/THREONINE-PROTEIN KINASE TOXIN HIPA"/>
    <property type="match status" value="1"/>
</dbReference>
<gene>
    <name evidence="6" type="ORF">GCM10009107_27140</name>
</gene>
<accession>A0ABN1K2A5</accession>
<comment type="similarity">
    <text evidence="1">Belongs to the HipA Ser/Thr kinase family.</text>
</comment>
<dbReference type="PANTHER" id="PTHR37419:SF1">
    <property type="entry name" value="SERINE_THREONINE-PROTEIN KINASE TOXIN HIPA"/>
    <property type="match status" value="1"/>
</dbReference>
<name>A0ABN1K2A5_9BURK</name>
<dbReference type="InterPro" id="IPR012893">
    <property type="entry name" value="HipA-like_C"/>
</dbReference>
<dbReference type="Proteomes" id="UP001500279">
    <property type="component" value="Unassembled WGS sequence"/>
</dbReference>
<evidence type="ECO:0000259" key="4">
    <source>
        <dbReference type="Pfam" id="PF07804"/>
    </source>
</evidence>
<keyword evidence="7" id="KW-1185">Reference proteome</keyword>
<dbReference type="Pfam" id="PF07804">
    <property type="entry name" value="HipA_C"/>
    <property type="match status" value="1"/>
</dbReference>
<evidence type="ECO:0000256" key="2">
    <source>
        <dbReference type="ARBA" id="ARBA00022679"/>
    </source>
</evidence>